<keyword evidence="2" id="KW-1185">Reference proteome</keyword>
<proteinExistence type="predicted"/>
<evidence type="ECO:0000313" key="2">
    <source>
        <dbReference type="Proteomes" id="UP000567885"/>
    </source>
</evidence>
<comment type="caution">
    <text evidence="1">The sequence shown here is derived from an EMBL/GenBank/DDBJ whole genome shotgun (WGS) entry which is preliminary data.</text>
</comment>
<dbReference type="EMBL" id="JAAGWQ010000339">
    <property type="protein sequence ID" value="KAF5656629.1"/>
    <property type="molecule type" value="Genomic_DNA"/>
</dbReference>
<name>A0A8H5WFV1_FUSHE</name>
<reference evidence="1 2" key="1">
    <citation type="submission" date="2020-05" db="EMBL/GenBank/DDBJ databases">
        <title>Identification and distribution of gene clusters putatively required for synthesis of sphingolipid metabolism inhibitors in phylogenetically diverse species of the filamentous fungus Fusarium.</title>
        <authorList>
            <person name="Kim H.-S."/>
            <person name="Busman M."/>
            <person name="Brown D.W."/>
            <person name="Divon H."/>
            <person name="Uhlig S."/>
            <person name="Proctor R.H."/>
        </authorList>
    </citation>
    <scope>NUCLEOTIDE SEQUENCE [LARGE SCALE GENOMIC DNA]</scope>
    <source>
        <strain evidence="1 2">NRRL 20693</strain>
    </source>
</reference>
<gene>
    <name evidence="1" type="ORF">FHETE_10906</name>
</gene>
<evidence type="ECO:0000313" key="1">
    <source>
        <dbReference type="EMBL" id="KAF5656629.1"/>
    </source>
</evidence>
<accession>A0A8H5WFV1</accession>
<dbReference type="AlphaFoldDB" id="A0A8H5WFV1"/>
<protein>
    <submittedName>
        <fullName evidence="1">Uncharacterized protein</fullName>
    </submittedName>
</protein>
<dbReference type="Proteomes" id="UP000567885">
    <property type="component" value="Unassembled WGS sequence"/>
</dbReference>
<dbReference type="OrthoDB" id="5102365at2759"/>
<organism evidence="1 2">
    <name type="scientific">Fusarium heterosporum</name>
    <dbReference type="NCBI Taxonomy" id="42747"/>
    <lineage>
        <taxon>Eukaryota</taxon>
        <taxon>Fungi</taxon>
        <taxon>Dikarya</taxon>
        <taxon>Ascomycota</taxon>
        <taxon>Pezizomycotina</taxon>
        <taxon>Sordariomycetes</taxon>
        <taxon>Hypocreomycetidae</taxon>
        <taxon>Hypocreales</taxon>
        <taxon>Nectriaceae</taxon>
        <taxon>Fusarium</taxon>
        <taxon>Fusarium heterosporum species complex</taxon>
    </lineage>
</organism>
<sequence>MMLRPPSTHRQTPWLVRGKLYAAGFMSLWFMPQPASSFVIPITGWRNLTRAQLQQGFVFLIFADNATASLMELSAHVFTGVRTQVIVEEHCDSDGLKVQWLMFPEGYDVDSIPECY</sequence>